<dbReference type="STRING" id="27342.A0A0H2RVR3"/>
<dbReference type="InterPro" id="IPR050342">
    <property type="entry name" value="HMGB"/>
</dbReference>
<dbReference type="PANTHER" id="PTHR48112:SF22">
    <property type="entry name" value="MITOCHONDRIAL TRANSCRIPTION FACTOR A, ISOFORM B"/>
    <property type="match status" value="1"/>
</dbReference>
<dbReference type="PROSITE" id="PS50118">
    <property type="entry name" value="HMG_BOX_2"/>
    <property type="match status" value="1"/>
</dbReference>
<feature type="region of interest" description="Disordered" evidence="3">
    <location>
        <begin position="88"/>
        <end position="149"/>
    </location>
</feature>
<keyword evidence="2" id="KW-0539">Nucleus</keyword>
<dbReference type="InterPro" id="IPR009071">
    <property type="entry name" value="HMG_box_dom"/>
</dbReference>
<dbReference type="OrthoDB" id="1919336at2759"/>
<feature type="DNA-binding region" description="HMG box" evidence="2">
    <location>
        <begin position="144"/>
        <end position="212"/>
    </location>
</feature>
<dbReference type="Pfam" id="PF00505">
    <property type="entry name" value="HMG_box"/>
    <property type="match status" value="1"/>
</dbReference>
<keyword evidence="6" id="KW-1185">Reference proteome</keyword>
<gene>
    <name evidence="5" type="ORF">SCHPADRAFT_995598</name>
</gene>
<feature type="domain" description="HMG box" evidence="4">
    <location>
        <begin position="144"/>
        <end position="212"/>
    </location>
</feature>
<evidence type="ECO:0000259" key="4">
    <source>
        <dbReference type="PROSITE" id="PS50118"/>
    </source>
</evidence>
<evidence type="ECO:0000256" key="2">
    <source>
        <dbReference type="PROSITE-ProRule" id="PRU00267"/>
    </source>
</evidence>
<dbReference type="AlphaFoldDB" id="A0A0H2RVR3"/>
<evidence type="ECO:0000313" key="5">
    <source>
        <dbReference type="EMBL" id="KLO15717.1"/>
    </source>
</evidence>
<feature type="compositionally biased region" description="Basic and acidic residues" evidence="3">
    <location>
        <begin position="134"/>
        <end position="143"/>
    </location>
</feature>
<dbReference type="SUPFAM" id="SSF47095">
    <property type="entry name" value="HMG-box"/>
    <property type="match status" value="1"/>
</dbReference>
<evidence type="ECO:0000313" key="6">
    <source>
        <dbReference type="Proteomes" id="UP000053477"/>
    </source>
</evidence>
<dbReference type="SMART" id="SM00398">
    <property type="entry name" value="HMG"/>
    <property type="match status" value="1"/>
</dbReference>
<dbReference type="Gene3D" id="1.10.30.10">
    <property type="entry name" value="High mobility group box domain"/>
    <property type="match status" value="1"/>
</dbReference>
<feature type="region of interest" description="Disordered" evidence="3">
    <location>
        <begin position="216"/>
        <end position="308"/>
    </location>
</feature>
<feature type="compositionally biased region" description="Polar residues" evidence="3">
    <location>
        <begin position="274"/>
        <end position="286"/>
    </location>
</feature>
<dbReference type="EMBL" id="KQ085925">
    <property type="protein sequence ID" value="KLO15717.1"/>
    <property type="molecule type" value="Genomic_DNA"/>
</dbReference>
<sequence length="308" mass="33541">MQDAQQLELQRLQLISVLNNAADSLRTAASMADGFASTLQHTSFAQQNANTMNPMSMFQSFAQMFGANGALGGGESSKGQFNLLNQATSAPAQQDNATPTATSNGKDHAHSSSVEKAPADGEEGKKRKRGVANPEKKKRDPNMPKKPASAYILFQNDVREEIRKQNPDQPYAVVLNKISEAWAALTDEQKKPYNDLVHKNKADYDIRKGEYEAKLAGSHIDAPTSPEEVIIPETPEDGNSEAEQSEDSSDDEKSSKRAPKKSKANAKATPATPLSTSNVNKQATPSTKEKEKGDKKKKDKEKKKKAEN</sequence>
<proteinExistence type="predicted"/>
<dbReference type="FunCoup" id="A0A0H2RVR3">
    <property type="interactions" value="5"/>
</dbReference>
<feature type="compositionally biased region" description="Acidic residues" evidence="3">
    <location>
        <begin position="234"/>
        <end position="250"/>
    </location>
</feature>
<feature type="compositionally biased region" description="Basic residues" evidence="3">
    <location>
        <begin position="297"/>
        <end position="308"/>
    </location>
</feature>
<keyword evidence="1 2" id="KW-0238">DNA-binding</keyword>
<evidence type="ECO:0000256" key="3">
    <source>
        <dbReference type="SAM" id="MobiDB-lite"/>
    </source>
</evidence>
<dbReference type="PANTHER" id="PTHR48112">
    <property type="entry name" value="HIGH MOBILITY GROUP PROTEIN DSP1"/>
    <property type="match status" value="1"/>
</dbReference>
<dbReference type="InParanoid" id="A0A0H2RVR3"/>
<feature type="compositionally biased region" description="Basic and acidic residues" evidence="3">
    <location>
        <begin position="287"/>
        <end position="296"/>
    </location>
</feature>
<feature type="compositionally biased region" description="Polar residues" evidence="3">
    <location>
        <begin position="88"/>
        <end position="104"/>
    </location>
</feature>
<evidence type="ECO:0000256" key="1">
    <source>
        <dbReference type="ARBA" id="ARBA00023125"/>
    </source>
</evidence>
<reference evidence="5 6" key="1">
    <citation type="submission" date="2015-04" db="EMBL/GenBank/DDBJ databases">
        <title>Complete genome sequence of Schizopora paradoxa KUC8140, a cosmopolitan wood degrader in East Asia.</title>
        <authorList>
            <consortium name="DOE Joint Genome Institute"/>
            <person name="Min B."/>
            <person name="Park H."/>
            <person name="Jang Y."/>
            <person name="Kim J.-J."/>
            <person name="Kim K.H."/>
            <person name="Pangilinan J."/>
            <person name="Lipzen A."/>
            <person name="Riley R."/>
            <person name="Grigoriev I.V."/>
            <person name="Spatafora J.W."/>
            <person name="Choi I.-G."/>
        </authorList>
    </citation>
    <scope>NUCLEOTIDE SEQUENCE [LARGE SCALE GENOMIC DNA]</scope>
    <source>
        <strain evidence="5 6">KUC8140</strain>
    </source>
</reference>
<name>A0A0H2RVR3_9AGAM</name>
<dbReference type="GO" id="GO:0005634">
    <property type="term" value="C:nucleus"/>
    <property type="evidence" value="ECO:0007669"/>
    <property type="project" value="UniProtKB-UniRule"/>
</dbReference>
<dbReference type="GO" id="GO:0003677">
    <property type="term" value="F:DNA binding"/>
    <property type="evidence" value="ECO:0007669"/>
    <property type="project" value="UniProtKB-UniRule"/>
</dbReference>
<dbReference type="InterPro" id="IPR036910">
    <property type="entry name" value="HMG_box_dom_sf"/>
</dbReference>
<dbReference type="Proteomes" id="UP000053477">
    <property type="component" value="Unassembled WGS sequence"/>
</dbReference>
<organism evidence="5 6">
    <name type="scientific">Schizopora paradoxa</name>
    <dbReference type="NCBI Taxonomy" id="27342"/>
    <lineage>
        <taxon>Eukaryota</taxon>
        <taxon>Fungi</taxon>
        <taxon>Dikarya</taxon>
        <taxon>Basidiomycota</taxon>
        <taxon>Agaricomycotina</taxon>
        <taxon>Agaricomycetes</taxon>
        <taxon>Hymenochaetales</taxon>
        <taxon>Schizoporaceae</taxon>
        <taxon>Schizopora</taxon>
    </lineage>
</organism>
<accession>A0A0H2RVR3</accession>
<protein>
    <recommendedName>
        <fullName evidence="4">HMG box domain-containing protein</fullName>
    </recommendedName>
</protein>